<keyword evidence="1" id="KW-1133">Transmembrane helix</keyword>
<dbReference type="GO" id="GO:0016020">
    <property type="term" value="C:membrane"/>
    <property type="evidence" value="ECO:0007669"/>
    <property type="project" value="InterPro"/>
</dbReference>
<dbReference type="InterPro" id="IPR007880">
    <property type="entry name" value="Spiralin"/>
</dbReference>
<keyword evidence="1" id="KW-0812">Transmembrane</keyword>
<keyword evidence="3" id="KW-1185">Reference proteome</keyword>
<name>A0A2K8P4N4_9MOLU</name>
<dbReference type="Pfam" id="PF05215">
    <property type="entry name" value="Spiralin"/>
    <property type="match status" value="1"/>
</dbReference>
<dbReference type="OrthoDB" id="392057at2"/>
<reference evidence="2 3" key="1">
    <citation type="submission" date="2017-11" db="EMBL/GenBank/DDBJ databases">
        <title>Genome sequence of Mesoplasma tabanidae BARC 857 (ATCC 49584).</title>
        <authorList>
            <person name="Lo W.-S."/>
            <person name="Kuo C.-H."/>
        </authorList>
    </citation>
    <scope>NUCLEOTIDE SEQUENCE [LARGE SCALE GENOMIC DNA]</scope>
    <source>
        <strain evidence="2 3">BARC 857</strain>
    </source>
</reference>
<evidence type="ECO:0000313" key="2">
    <source>
        <dbReference type="EMBL" id="ATZ21711.1"/>
    </source>
</evidence>
<dbReference type="KEGG" id="mtab:MTABA_v1c05150"/>
<dbReference type="Proteomes" id="UP000232223">
    <property type="component" value="Chromosome"/>
</dbReference>
<dbReference type="EMBL" id="CP024969">
    <property type="protein sequence ID" value="ATZ21711.1"/>
    <property type="molecule type" value="Genomic_DNA"/>
</dbReference>
<accession>A0A2K8P4N4</accession>
<organism evidence="2 3">
    <name type="scientific">Mesoplasma tabanidae</name>
    <dbReference type="NCBI Taxonomy" id="219745"/>
    <lineage>
        <taxon>Bacteria</taxon>
        <taxon>Bacillati</taxon>
        <taxon>Mycoplasmatota</taxon>
        <taxon>Mollicutes</taxon>
        <taxon>Entomoplasmatales</taxon>
        <taxon>Entomoplasmataceae</taxon>
        <taxon>Mesoplasma</taxon>
    </lineage>
</organism>
<evidence type="ECO:0000313" key="3">
    <source>
        <dbReference type="Proteomes" id="UP000232223"/>
    </source>
</evidence>
<evidence type="ECO:0000256" key="1">
    <source>
        <dbReference type="SAM" id="Phobius"/>
    </source>
</evidence>
<feature type="transmembrane region" description="Helical" evidence="1">
    <location>
        <begin position="1343"/>
        <end position="1366"/>
    </location>
</feature>
<keyword evidence="1" id="KW-0472">Membrane</keyword>
<proteinExistence type="predicted"/>
<sequence>MKFLLSLLTSLTIAEPATGIFLLTPYFGSIKTKEVNSEDKDETMFRASIIFENEVRQSYFDAKSGKTYYSRRADGKQEEQNNKLFIAEMDTTSDKAYQRTLHTRVYKENDYSIDMNRRTLIYADATRVSYFDRKENKLWKLDIQQKNTFSKNGEKNVQDSLSGMRDPQKPADIARVYAKENMIFEETQEQIKDAVFFEEDNSFIYSTLTNDGTYRIKKIKEGENLPTLIYEKTSLYAGLHPILAKGEDSLDHKDIFYHFAGEVFVIRNKNGGYEKTPELISKIGNGDTNIDARQGYKLIVEKDGLWVGLADKIIQDTNDDENQRYPEGNIKSYFIKRSNNKLSQILPSESDVQIEQVLWVENTKYIILKNGMWIKNPNTDSSLSKELLFIPEKDELGKPRKYSGIFDFGVMFQGQQKKGKNHQWVQNIYSDKFQESIRFSDLGNGLDYGISSKNEIYVWDDKNPFQIKIRRKSYINQVEIFDDKGNEHKESVVTTDQYWIVTIDLDKNIRHLKTSFFEPNASSSYQSYYGWLNFVNANTQKIDISLPEYSISNLINWNNKTNDSEILAALRDVTKLGSQLTEKDLLIEKKVADFGVPGEIKISASQTSRLIMNSQQASLYLYVDLAKFDFSSIDFADKKNEADVKAEVLRLINAYIKENSTNTQNEKEITEADFSWTYKEPSPKEKGEFEVSANASTSEILINTQKVIIPSTDAIDLSKLEYELHEDGLENGITDEQILSLIQDTINKNTPKITISIDDIDILRKNASVGQNGSILVSAKKSSALLKNSKEFITKILKFDLGLLNFNKNSNDATEKDVLEQLNNVSGLGNKIGEKDISFNIDKATIEKEGKISISPSEPSKLLMGTKEIIIPKIYDLAEENLFDEMQFFNETTSKEVYDYLKFIKGWKYLEEEELEVEVSKKSTFVQKGLINIKSKSNAVRIQNYKNEIITNFDRHDLDKDVFKDIQRELGNFEKVPTEDEIQERIIKLNPELANLVWDDISIDDILVIDGKVTLKAKKESLNYKNFAVFTFTNKNKTLIPEITEDITFLGKFKTIPNITEVQKKLEILKYEPMDFEITHDQANKTYKAEAKKESTLSGSIEFKYELSQNLSEVIKETSIDLPKEEHTSVDKILEVLKLKNPDLILEAVEVIFNDNKVIVKDKEDDLSYVGEVEITINIKKNKISNEILINEGKNLNLGKFKKASEIQIVKNKVEELNLIFDDFEIYHDEINKVYKLTAKANSEYEGFFELNYELSQNLSEVIKETSIDLPKEEHTSVDKILEVLKLKNPDLILEAVEVIFNDNKVIVKDKEDDLSYVGEVELVLKDTNKSDWSNHKNRTKIIWLWILVALNSIVWILVAVITLNIKKRNRKLDE</sequence>
<dbReference type="RefSeq" id="WP_100679635.1">
    <property type="nucleotide sequence ID" value="NZ_CP024969.1"/>
</dbReference>
<protein>
    <submittedName>
        <fullName evidence="2">Uncharacterized protein</fullName>
    </submittedName>
</protein>
<gene>
    <name evidence="2" type="ORF">MTABA_v1c05150</name>
</gene>